<feature type="compositionally biased region" description="Pro residues" evidence="1">
    <location>
        <begin position="80"/>
        <end position="90"/>
    </location>
</feature>
<dbReference type="EMBL" id="CM009751">
    <property type="protein sequence ID" value="PUZ67869.1"/>
    <property type="molecule type" value="Genomic_DNA"/>
</dbReference>
<keyword evidence="3" id="KW-1185">Reference proteome</keyword>
<gene>
    <name evidence="2" type="ORF">GQ55_3G468600</name>
</gene>
<feature type="region of interest" description="Disordered" evidence="1">
    <location>
        <begin position="143"/>
        <end position="189"/>
    </location>
</feature>
<proteinExistence type="predicted"/>
<evidence type="ECO:0000313" key="3">
    <source>
        <dbReference type="Proteomes" id="UP000244336"/>
    </source>
</evidence>
<dbReference type="Proteomes" id="UP000244336">
    <property type="component" value="Chromosome 3"/>
</dbReference>
<name>A0A2T7EJ70_9POAL</name>
<accession>A0A2T7EJ70</accession>
<evidence type="ECO:0000256" key="1">
    <source>
        <dbReference type="SAM" id="MobiDB-lite"/>
    </source>
</evidence>
<evidence type="ECO:0000313" key="2">
    <source>
        <dbReference type="EMBL" id="PUZ67869.1"/>
    </source>
</evidence>
<feature type="compositionally biased region" description="Low complexity" evidence="1">
    <location>
        <begin position="48"/>
        <end position="57"/>
    </location>
</feature>
<reference evidence="2 3" key="1">
    <citation type="submission" date="2018-04" db="EMBL/GenBank/DDBJ databases">
        <title>WGS assembly of Panicum hallii var. hallii HAL2.</title>
        <authorList>
            <person name="Lovell J."/>
            <person name="Jenkins J."/>
            <person name="Lowry D."/>
            <person name="Mamidi S."/>
            <person name="Sreedasyam A."/>
            <person name="Weng X."/>
            <person name="Barry K."/>
            <person name="Bonette J."/>
            <person name="Campitelli B."/>
            <person name="Daum C."/>
            <person name="Gordon S."/>
            <person name="Gould B."/>
            <person name="Lipzen A."/>
            <person name="MacQueen A."/>
            <person name="Palacio-Mejia J."/>
            <person name="Plott C."/>
            <person name="Shakirov E."/>
            <person name="Shu S."/>
            <person name="Yoshinaga Y."/>
            <person name="Zane M."/>
            <person name="Rokhsar D."/>
            <person name="Grimwood J."/>
            <person name="Schmutz J."/>
            <person name="Juenger T."/>
        </authorList>
    </citation>
    <scope>NUCLEOTIDE SEQUENCE [LARGE SCALE GENOMIC DNA]</scope>
    <source>
        <strain evidence="3">cv. HAL2</strain>
    </source>
</reference>
<dbReference type="Gramene" id="PUZ67869">
    <property type="protein sequence ID" value="PUZ67869"/>
    <property type="gene ID" value="GQ55_3G468600"/>
</dbReference>
<sequence length="189" mass="19838">MSSRVREGGTGGCGGGRRGRRRAGTEVWAAVKTCPPDWASSRGHASSRRPLAASARPRSPRRPTPVRHSPAPWGCAGGRPSPPRLPPVPTPAAAALHEARLRSAVCAAGGSTRRPVRLRPRLPRAVERWLAAAPLVASHRPAATAAGALTPQPTARLAESPTPNGHQLQEVHGRRQGHPAAHTPKASIR</sequence>
<dbReference type="AlphaFoldDB" id="A0A2T7EJ70"/>
<feature type="region of interest" description="Disordered" evidence="1">
    <location>
        <begin position="1"/>
        <end position="90"/>
    </location>
</feature>
<organism evidence="2 3">
    <name type="scientific">Panicum hallii var. hallii</name>
    <dbReference type="NCBI Taxonomy" id="1504633"/>
    <lineage>
        <taxon>Eukaryota</taxon>
        <taxon>Viridiplantae</taxon>
        <taxon>Streptophyta</taxon>
        <taxon>Embryophyta</taxon>
        <taxon>Tracheophyta</taxon>
        <taxon>Spermatophyta</taxon>
        <taxon>Magnoliopsida</taxon>
        <taxon>Liliopsida</taxon>
        <taxon>Poales</taxon>
        <taxon>Poaceae</taxon>
        <taxon>PACMAD clade</taxon>
        <taxon>Panicoideae</taxon>
        <taxon>Panicodae</taxon>
        <taxon>Paniceae</taxon>
        <taxon>Panicinae</taxon>
        <taxon>Panicum</taxon>
        <taxon>Panicum sect. Panicum</taxon>
    </lineage>
</organism>
<protein>
    <submittedName>
        <fullName evidence="2">Uncharacterized protein</fullName>
    </submittedName>
</protein>